<dbReference type="Proteomes" id="UP000585474">
    <property type="component" value="Unassembled WGS sequence"/>
</dbReference>
<reference evidence="1 2" key="1">
    <citation type="submission" date="2019-07" db="EMBL/GenBank/DDBJ databases">
        <title>De Novo Assembly of kiwifruit Actinidia rufa.</title>
        <authorList>
            <person name="Sugita-Konishi S."/>
            <person name="Sato K."/>
            <person name="Mori E."/>
            <person name="Abe Y."/>
            <person name="Kisaki G."/>
            <person name="Hamano K."/>
            <person name="Suezawa K."/>
            <person name="Otani M."/>
            <person name="Fukuda T."/>
            <person name="Manabe T."/>
            <person name="Gomi K."/>
            <person name="Tabuchi M."/>
            <person name="Akimitsu K."/>
            <person name="Kataoka I."/>
        </authorList>
    </citation>
    <scope>NUCLEOTIDE SEQUENCE [LARGE SCALE GENOMIC DNA]</scope>
    <source>
        <strain evidence="2">cv. Fuchu</strain>
    </source>
</reference>
<comment type="caution">
    <text evidence="1">The sequence shown here is derived from an EMBL/GenBank/DDBJ whole genome shotgun (WGS) entry which is preliminary data.</text>
</comment>
<protein>
    <submittedName>
        <fullName evidence="1">Uncharacterized protein</fullName>
    </submittedName>
</protein>
<name>A0A7J0G790_9ERIC</name>
<keyword evidence="2" id="KW-1185">Reference proteome</keyword>
<evidence type="ECO:0000313" key="2">
    <source>
        <dbReference type="Proteomes" id="UP000585474"/>
    </source>
</evidence>
<dbReference type="OrthoDB" id="416344at2759"/>
<evidence type="ECO:0000313" key="1">
    <source>
        <dbReference type="EMBL" id="GFZ06653.1"/>
    </source>
</evidence>
<gene>
    <name evidence="1" type="ORF">Acr_18g0008230</name>
</gene>
<organism evidence="1 2">
    <name type="scientific">Actinidia rufa</name>
    <dbReference type="NCBI Taxonomy" id="165716"/>
    <lineage>
        <taxon>Eukaryota</taxon>
        <taxon>Viridiplantae</taxon>
        <taxon>Streptophyta</taxon>
        <taxon>Embryophyta</taxon>
        <taxon>Tracheophyta</taxon>
        <taxon>Spermatophyta</taxon>
        <taxon>Magnoliopsida</taxon>
        <taxon>eudicotyledons</taxon>
        <taxon>Gunneridae</taxon>
        <taxon>Pentapetalae</taxon>
        <taxon>asterids</taxon>
        <taxon>Ericales</taxon>
        <taxon>Actinidiaceae</taxon>
        <taxon>Actinidia</taxon>
    </lineage>
</organism>
<dbReference type="AlphaFoldDB" id="A0A7J0G790"/>
<sequence>MGVADPPQNRESALLSQTRDGNAFPTKMESYLLQRHCCVAHRSVYPRCRTQICLPLLVAITRRRRSSQSLVVVACRSLSSPSSSLVGVSHRRRLSESLVAVACRSLSSPRSFSSHRRQAHASLCVTVTCESL</sequence>
<accession>A0A7J0G790</accession>
<proteinExistence type="predicted"/>
<dbReference type="EMBL" id="BJWL01000018">
    <property type="protein sequence ID" value="GFZ06653.1"/>
    <property type="molecule type" value="Genomic_DNA"/>
</dbReference>